<organism evidence="1">
    <name type="scientific">termite gut metagenome</name>
    <dbReference type="NCBI Taxonomy" id="433724"/>
    <lineage>
        <taxon>unclassified sequences</taxon>
        <taxon>metagenomes</taxon>
        <taxon>organismal metagenomes</taxon>
    </lineage>
</organism>
<evidence type="ECO:0000313" key="1">
    <source>
        <dbReference type="EMBL" id="KAA6350545.1"/>
    </source>
</evidence>
<proteinExistence type="predicted"/>
<protein>
    <submittedName>
        <fullName evidence="1">Uncharacterized protein</fullName>
    </submittedName>
</protein>
<dbReference type="EMBL" id="SNRY01000026">
    <property type="protein sequence ID" value="KAA6350545.1"/>
    <property type="molecule type" value="Genomic_DNA"/>
</dbReference>
<gene>
    <name evidence="1" type="ORF">EZS27_002028</name>
</gene>
<reference evidence="1" key="1">
    <citation type="submission" date="2019-03" db="EMBL/GenBank/DDBJ databases">
        <title>Single cell metagenomics reveals metabolic interactions within the superorganism composed of flagellate Streblomastix strix and complex community of Bacteroidetes bacteria on its surface.</title>
        <authorList>
            <person name="Treitli S.C."/>
            <person name="Kolisko M."/>
            <person name="Husnik F."/>
            <person name="Keeling P."/>
            <person name="Hampl V."/>
        </authorList>
    </citation>
    <scope>NUCLEOTIDE SEQUENCE</scope>
    <source>
        <strain evidence="1">STM</strain>
    </source>
</reference>
<comment type="caution">
    <text evidence="1">The sequence shown here is derived from an EMBL/GenBank/DDBJ whole genome shotgun (WGS) entry which is preliminary data.</text>
</comment>
<name>A0A5J4SZE0_9ZZZZ</name>
<sequence>MWLGVRSPCFHYIKIRFSPFPSKSLRSFFQMLIPVYKAVNYLFFIFDGFTPPVLAQNLFCFDSKLRWI</sequence>
<dbReference type="AlphaFoldDB" id="A0A5J4SZE0"/>
<accession>A0A5J4SZE0</accession>